<feature type="signal peptide" evidence="13">
    <location>
        <begin position="1"/>
        <end position="22"/>
    </location>
</feature>
<evidence type="ECO:0000256" key="10">
    <source>
        <dbReference type="ARBA" id="ARBA00023237"/>
    </source>
</evidence>
<evidence type="ECO:0000256" key="2">
    <source>
        <dbReference type="ARBA" id="ARBA00022448"/>
    </source>
</evidence>
<keyword evidence="6" id="KW-0408">Iron</keyword>
<dbReference type="PROSITE" id="PS52016">
    <property type="entry name" value="TONB_DEPENDENT_REC_3"/>
    <property type="match status" value="1"/>
</dbReference>
<keyword evidence="7" id="KW-0406">Ion transport</keyword>
<evidence type="ECO:0000259" key="15">
    <source>
        <dbReference type="Pfam" id="PF07715"/>
    </source>
</evidence>
<reference evidence="16 17" key="1">
    <citation type="journal article" date="2013" name="Int. J. Syst. Evol. Microbiol.">
        <title>Sphingomonas kyungheensis sp. nov., a bacterium with ginsenoside-converting activity isolated from soil of a ginseng field.</title>
        <authorList>
            <person name="Son H.M."/>
            <person name="Yang J.E."/>
            <person name="Park Y."/>
            <person name="Han C.K."/>
            <person name="Kim S.G."/>
            <person name="Kook M."/>
            <person name="Yi T.H."/>
        </authorList>
    </citation>
    <scope>NUCLEOTIDE SEQUENCE [LARGE SCALE GENOMIC DNA]</scope>
    <source>
        <strain evidence="16 17">LMG 26582</strain>
    </source>
</reference>
<feature type="domain" description="TonB-dependent receptor-like beta-barrel" evidence="14">
    <location>
        <begin position="325"/>
        <end position="851"/>
    </location>
</feature>
<evidence type="ECO:0000256" key="7">
    <source>
        <dbReference type="ARBA" id="ARBA00023065"/>
    </source>
</evidence>
<keyword evidence="3 11" id="KW-1134">Transmembrane beta strand</keyword>
<proteinExistence type="inferred from homology"/>
<accession>A0ABU8H2G1</accession>
<feature type="chain" id="PRO_5045491482" evidence="13">
    <location>
        <begin position="23"/>
        <end position="907"/>
    </location>
</feature>
<dbReference type="PANTHER" id="PTHR32552:SF81">
    <property type="entry name" value="TONB-DEPENDENT OUTER MEMBRANE RECEPTOR"/>
    <property type="match status" value="1"/>
</dbReference>
<dbReference type="Proteomes" id="UP001367771">
    <property type="component" value="Unassembled WGS sequence"/>
</dbReference>
<keyword evidence="4" id="KW-0410">Iron transport</keyword>
<dbReference type="Pfam" id="PF07715">
    <property type="entry name" value="Plug"/>
    <property type="match status" value="1"/>
</dbReference>
<evidence type="ECO:0000256" key="1">
    <source>
        <dbReference type="ARBA" id="ARBA00004571"/>
    </source>
</evidence>
<comment type="subcellular location">
    <subcellularLocation>
        <location evidence="1 11">Cell outer membrane</location>
        <topology evidence="1 11">Multi-pass membrane protein</topology>
    </subcellularLocation>
</comment>
<dbReference type="PANTHER" id="PTHR32552">
    <property type="entry name" value="FERRICHROME IRON RECEPTOR-RELATED"/>
    <property type="match status" value="1"/>
</dbReference>
<protein>
    <submittedName>
        <fullName evidence="16">TonB-dependent receptor</fullName>
    </submittedName>
</protein>
<evidence type="ECO:0000256" key="3">
    <source>
        <dbReference type="ARBA" id="ARBA00022452"/>
    </source>
</evidence>
<evidence type="ECO:0000256" key="5">
    <source>
        <dbReference type="ARBA" id="ARBA00022692"/>
    </source>
</evidence>
<evidence type="ECO:0000256" key="12">
    <source>
        <dbReference type="RuleBase" id="RU003357"/>
    </source>
</evidence>
<dbReference type="InterPro" id="IPR036942">
    <property type="entry name" value="Beta-barrel_TonB_sf"/>
</dbReference>
<evidence type="ECO:0000259" key="14">
    <source>
        <dbReference type="Pfam" id="PF00593"/>
    </source>
</evidence>
<keyword evidence="17" id="KW-1185">Reference proteome</keyword>
<dbReference type="InterPro" id="IPR000531">
    <property type="entry name" value="Beta-barrel_TonB"/>
</dbReference>
<dbReference type="Gene3D" id="2.40.170.20">
    <property type="entry name" value="TonB-dependent receptor, beta-barrel domain"/>
    <property type="match status" value="2"/>
</dbReference>
<dbReference type="SUPFAM" id="SSF56935">
    <property type="entry name" value="Porins"/>
    <property type="match status" value="1"/>
</dbReference>
<keyword evidence="10 11" id="KW-0998">Cell outer membrane</keyword>
<gene>
    <name evidence="16" type="ORF">V8201_08895</name>
</gene>
<keyword evidence="5 11" id="KW-0812">Transmembrane</keyword>
<keyword evidence="16" id="KW-0675">Receptor</keyword>
<evidence type="ECO:0000256" key="9">
    <source>
        <dbReference type="ARBA" id="ARBA00023136"/>
    </source>
</evidence>
<evidence type="ECO:0000256" key="6">
    <source>
        <dbReference type="ARBA" id="ARBA00023004"/>
    </source>
</evidence>
<evidence type="ECO:0000313" key="17">
    <source>
        <dbReference type="Proteomes" id="UP001367771"/>
    </source>
</evidence>
<dbReference type="EMBL" id="JBBBDM010000003">
    <property type="protein sequence ID" value="MEI5687191.1"/>
    <property type="molecule type" value="Genomic_DNA"/>
</dbReference>
<dbReference type="Pfam" id="PF00593">
    <property type="entry name" value="TonB_dep_Rec_b-barrel"/>
    <property type="match status" value="1"/>
</dbReference>
<sequence length="907" mass="97611">MRTLGYLLAAVGCVGVTAPVAAQGLRGLPPTARSDADKAPVAENTSDIIVTATRRSQRLSDVPIAVSAYGTTALQNSGATDIRQTAQLAPSLMVASSGSEANATARLRGIGTVGDNPGLESSVAMFIDGVYRNRTGNGLNDIGEIERIEVLRGPQGTLSGRNSSAGAISIYTKYPEFTYGGYGEASYGNYQAIRLAGAITGPLVKDVLAFRIDGVTARRDGFYHDVVNDTDYNDRRRAFVRGQLFFKPQDGLSLRLIGDYTYRNEKCCGAVYVDTREKYDPTPGRPGDVAFAPRNRIVTLMKDMGGVLPSDGDPYNRQIAITPGRAYGNIVKDYGLSSRIGWTSGDVQLISISAYREYKAGTAGDFDGTNLDIAYRGKDAYRQFHTFTQETRLSGTAFGNRLDWLVGGYFAHETLRSVESLHFGSQYGVFAACSMLAAFDPAGAVRDVRAPGCIKPAIRSTAIANIGRPLIAGIDRLTALHDVTNAHDIFQQTSDNFAVFTHNIYRITDRLSVTGGLRYTHERKTLHAALNSDNVTCGVQQSGLAGLFSNRDPRVRRAAAAIIRQSCAGNSTTAFNDTPIADAKREGQVTGTAVLSWQARPHTLFYASYAHSYKAGGYNLARAGLADDAYTTPAAAGSSLRFDPETVRAVEVGAKYSGAAFSANIAAFRSDFSNFQLNTFNGAAFVVQNIGACSESLHGTDIDRLRGSGRCTGTVGAGVVTRGIEIEAGLYPRRDVTVTAGYTYAYTQYRHNLVGSAEGAPLSTSLFLLPGNQLSNAPRHVVTESASWTPALGDTGLSALFYVDSRLSSDYIAGSNLFVEKRQPAYLLVNARIGVRGRDQRWSVELWGQNVLNARYEQVASSAYLQGNGSLSQVERFGYPRYAVGNALTIAMLAEPRTYGLTLRSRF</sequence>
<evidence type="ECO:0000256" key="4">
    <source>
        <dbReference type="ARBA" id="ARBA00022496"/>
    </source>
</evidence>
<comment type="similarity">
    <text evidence="11 12">Belongs to the TonB-dependent receptor family.</text>
</comment>
<organism evidence="16 17">
    <name type="scientific">Sphingomonas kyungheensis</name>
    <dbReference type="NCBI Taxonomy" id="1069987"/>
    <lineage>
        <taxon>Bacteria</taxon>
        <taxon>Pseudomonadati</taxon>
        <taxon>Pseudomonadota</taxon>
        <taxon>Alphaproteobacteria</taxon>
        <taxon>Sphingomonadales</taxon>
        <taxon>Sphingomonadaceae</taxon>
        <taxon>Sphingomonas</taxon>
    </lineage>
</organism>
<dbReference type="InterPro" id="IPR012910">
    <property type="entry name" value="Plug_dom"/>
</dbReference>
<keyword evidence="13" id="KW-0732">Signal</keyword>
<evidence type="ECO:0000313" key="16">
    <source>
        <dbReference type="EMBL" id="MEI5687191.1"/>
    </source>
</evidence>
<name>A0ABU8H2G1_9SPHN</name>
<dbReference type="InterPro" id="IPR039426">
    <property type="entry name" value="TonB-dep_rcpt-like"/>
</dbReference>
<keyword evidence="9 11" id="KW-0472">Membrane</keyword>
<evidence type="ECO:0000256" key="8">
    <source>
        <dbReference type="ARBA" id="ARBA00023077"/>
    </source>
</evidence>
<keyword evidence="8 12" id="KW-0798">TonB box</keyword>
<dbReference type="RefSeq" id="WP_336545060.1">
    <property type="nucleotide sequence ID" value="NZ_JBBBDM010000003.1"/>
</dbReference>
<keyword evidence="2 11" id="KW-0813">Transport</keyword>
<evidence type="ECO:0000256" key="13">
    <source>
        <dbReference type="SAM" id="SignalP"/>
    </source>
</evidence>
<evidence type="ECO:0000256" key="11">
    <source>
        <dbReference type="PROSITE-ProRule" id="PRU01360"/>
    </source>
</evidence>
<comment type="caution">
    <text evidence="16">The sequence shown here is derived from an EMBL/GenBank/DDBJ whole genome shotgun (WGS) entry which is preliminary data.</text>
</comment>
<feature type="domain" description="TonB-dependent receptor plug" evidence="15">
    <location>
        <begin position="59"/>
        <end position="167"/>
    </location>
</feature>